<feature type="region of interest" description="Disordered" evidence="1">
    <location>
        <begin position="1"/>
        <end position="104"/>
    </location>
</feature>
<reference evidence="2" key="1">
    <citation type="journal article" date="2020" name="Cell">
        <title>Large-Scale Comparative Analyses of Tick Genomes Elucidate Their Genetic Diversity and Vector Capacities.</title>
        <authorList>
            <consortium name="Tick Genome and Microbiome Consortium (TIGMIC)"/>
            <person name="Jia N."/>
            <person name="Wang J."/>
            <person name="Shi W."/>
            <person name="Du L."/>
            <person name="Sun Y."/>
            <person name="Zhan W."/>
            <person name="Jiang J.F."/>
            <person name="Wang Q."/>
            <person name="Zhang B."/>
            <person name="Ji P."/>
            <person name="Bell-Sakyi L."/>
            <person name="Cui X.M."/>
            <person name="Yuan T.T."/>
            <person name="Jiang B.G."/>
            <person name="Yang W.F."/>
            <person name="Lam T.T."/>
            <person name="Chang Q.C."/>
            <person name="Ding S.J."/>
            <person name="Wang X.J."/>
            <person name="Zhu J.G."/>
            <person name="Ruan X.D."/>
            <person name="Zhao L."/>
            <person name="Wei J.T."/>
            <person name="Ye R.Z."/>
            <person name="Que T.C."/>
            <person name="Du C.H."/>
            <person name="Zhou Y.H."/>
            <person name="Cheng J.X."/>
            <person name="Dai P.F."/>
            <person name="Guo W.B."/>
            <person name="Han X.H."/>
            <person name="Huang E.J."/>
            <person name="Li L.F."/>
            <person name="Wei W."/>
            <person name="Gao Y.C."/>
            <person name="Liu J.Z."/>
            <person name="Shao H.Z."/>
            <person name="Wang X."/>
            <person name="Wang C.C."/>
            <person name="Yang T.C."/>
            <person name="Huo Q.B."/>
            <person name="Li W."/>
            <person name="Chen H.Y."/>
            <person name="Chen S.E."/>
            <person name="Zhou L.G."/>
            <person name="Ni X.B."/>
            <person name="Tian J.H."/>
            <person name="Sheng Y."/>
            <person name="Liu T."/>
            <person name="Pan Y.S."/>
            <person name="Xia L.Y."/>
            <person name="Li J."/>
            <person name="Zhao F."/>
            <person name="Cao W.C."/>
        </authorList>
    </citation>
    <scope>NUCLEOTIDE SEQUENCE</scope>
    <source>
        <strain evidence="2">Rmic-2018</strain>
    </source>
</reference>
<feature type="compositionally biased region" description="Basic and acidic residues" evidence="1">
    <location>
        <begin position="86"/>
        <end position="95"/>
    </location>
</feature>
<proteinExistence type="predicted"/>
<keyword evidence="3" id="KW-1185">Reference proteome</keyword>
<dbReference type="VEuPathDB" id="VectorBase:LOC119164529"/>
<name>A0A9J6E4Y4_RHIMP</name>
<feature type="compositionally biased region" description="Basic and acidic residues" evidence="1">
    <location>
        <begin position="7"/>
        <end position="43"/>
    </location>
</feature>
<dbReference type="Proteomes" id="UP000821866">
    <property type="component" value="Chromosome 3"/>
</dbReference>
<dbReference type="AlphaFoldDB" id="A0A9J6E4Y4"/>
<reference evidence="2" key="2">
    <citation type="submission" date="2021-09" db="EMBL/GenBank/DDBJ databases">
        <authorList>
            <person name="Jia N."/>
            <person name="Wang J."/>
            <person name="Shi W."/>
            <person name="Du L."/>
            <person name="Sun Y."/>
            <person name="Zhan W."/>
            <person name="Jiang J."/>
            <person name="Wang Q."/>
            <person name="Zhang B."/>
            <person name="Ji P."/>
            <person name="Sakyi L.B."/>
            <person name="Cui X."/>
            <person name="Yuan T."/>
            <person name="Jiang B."/>
            <person name="Yang W."/>
            <person name="Lam T.T.-Y."/>
            <person name="Chang Q."/>
            <person name="Ding S."/>
            <person name="Wang X."/>
            <person name="Zhu J."/>
            <person name="Ruan X."/>
            <person name="Zhao L."/>
            <person name="Wei J."/>
            <person name="Que T."/>
            <person name="Du C."/>
            <person name="Cheng J."/>
            <person name="Dai P."/>
            <person name="Han X."/>
            <person name="Huang E."/>
            <person name="Gao Y."/>
            <person name="Liu J."/>
            <person name="Shao H."/>
            <person name="Ye R."/>
            <person name="Li L."/>
            <person name="Wei W."/>
            <person name="Wang X."/>
            <person name="Wang C."/>
            <person name="Huo Q."/>
            <person name="Li W."/>
            <person name="Guo W."/>
            <person name="Chen H."/>
            <person name="Chen S."/>
            <person name="Zhou L."/>
            <person name="Zhou L."/>
            <person name="Ni X."/>
            <person name="Tian J."/>
            <person name="Zhou Y."/>
            <person name="Sheng Y."/>
            <person name="Liu T."/>
            <person name="Pan Y."/>
            <person name="Xia L."/>
            <person name="Li J."/>
            <person name="Zhao F."/>
            <person name="Cao W."/>
        </authorList>
    </citation>
    <scope>NUCLEOTIDE SEQUENCE</scope>
    <source>
        <strain evidence="2">Rmic-2018</strain>
        <tissue evidence="2">Larvae</tissue>
    </source>
</reference>
<evidence type="ECO:0000256" key="1">
    <source>
        <dbReference type="SAM" id="MobiDB-lite"/>
    </source>
</evidence>
<protein>
    <submittedName>
        <fullName evidence="2">Uncharacterized protein</fullName>
    </submittedName>
</protein>
<feature type="compositionally biased region" description="Low complexity" evidence="1">
    <location>
        <begin position="44"/>
        <end position="53"/>
    </location>
</feature>
<sequence>MFATTYRRTEEEEREYKRRRAEAARRRRQNLSEEQKAAERERNAAACTPKAAAPNGRAASGGTLNGTVRVERTHKYGPPNGNAMPRRGEGVERTRTCGPPSAHAAGNVDWRRALDHRLGGSVGLKLAGIGGRHRRGRPRRRCGREVRVAKTTQAAARRLGSVVQRVRPPMLPPRRLRGVAATRPNAGSRVSRRRARRGLRAVPGVQGLPGSRECRPGGATLRIRVPANAGVVDDYQFGQSGEFSNKVCRALDTPTILGHVTFSGCQQDEEEQPVSCDVHGPMPVLTTRSTQTDAVMPPSKRVDIAIGSLWIDDRGVSRSTQTQTSSFIAAKVHSWTATEMNGLPKRRSLLRKKTSFPSPERSARDAGVMTYAETVTENGGEMNEKDDAQHETVEGRVMTGGGWIRCGIVFIGSRGKVSLVS</sequence>
<gene>
    <name evidence="2" type="ORF">HPB51_000340</name>
</gene>
<evidence type="ECO:0000313" key="2">
    <source>
        <dbReference type="EMBL" id="KAH8029422.1"/>
    </source>
</evidence>
<organism evidence="2 3">
    <name type="scientific">Rhipicephalus microplus</name>
    <name type="common">Cattle tick</name>
    <name type="synonym">Boophilus microplus</name>
    <dbReference type="NCBI Taxonomy" id="6941"/>
    <lineage>
        <taxon>Eukaryota</taxon>
        <taxon>Metazoa</taxon>
        <taxon>Ecdysozoa</taxon>
        <taxon>Arthropoda</taxon>
        <taxon>Chelicerata</taxon>
        <taxon>Arachnida</taxon>
        <taxon>Acari</taxon>
        <taxon>Parasitiformes</taxon>
        <taxon>Ixodida</taxon>
        <taxon>Ixodoidea</taxon>
        <taxon>Ixodidae</taxon>
        <taxon>Rhipicephalinae</taxon>
        <taxon>Rhipicephalus</taxon>
        <taxon>Boophilus</taxon>
    </lineage>
</organism>
<accession>A0A9J6E4Y4</accession>
<dbReference type="EMBL" id="JABSTU010000005">
    <property type="protein sequence ID" value="KAH8029422.1"/>
    <property type="molecule type" value="Genomic_DNA"/>
</dbReference>
<evidence type="ECO:0000313" key="3">
    <source>
        <dbReference type="Proteomes" id="UP000821866"/>
    </source>
</evidence>
<comment type="caution">
    <text evidence="2">The sequence shown here is derived from an EMBL/GenBank/DDBJ whole genome shotgun (WGS) entry which is preliminary data.</text>
</comment>